<dbReference type="AlphaFoldDB" id="A0A974I1Z1"/>
<evidence type="ECO:0000313" key="2">
    <source>
        <dbReference type="Proteomes" id="UP000694892"/>
    </source>
</evidence>
<dbReference type="Proteomes" id="UP000694892">
    <property type="component" value="Chromosome 1S"/>
</dbReference>
<protein>
    <submittedName>
        <fullName evidence="1">Uncharacterized protein</fullName>
    </submittedName>
</protein>
<reference evidence="2" key="1">
    <citation type="journal article" date="2016" name="Nature">
        <title>Genome evolution in the allotetraploid frog Xenopus laevis.</title>
        <authorList>
            <person name="Session A.M."/>
            <person name="Uno Y."/>
            <person name="Kwon T."/>
            <person name="Chapman J.A."/>
            <person name="Toyoda A."/>
            <person name="Takahashi S."/>
            <person name="Fukui A."/>
            <person name="Hikosaka A."/>
            <person name="Suzuki A."/>
            <person name="Kondo M."/>
            <person name="van Heeringen S.J."/>
            <person name="Quigley I."/>
            <person name="Heinz S."/>
            <person name="Ogino H."/>
            <person name="Ochi H."/>
            <person name="Hellsten U."/>
            <person name="Lyons J.B."/>
            <person name="Simakov O."/>
            <person name="Putnam N."/>
            <person name="Stites J."/>
            <person name="Kuroki Y."/>
            <person name="Tanaka T."/>
            <person name="Michiue T."/>
            <person name="Watanabe M."/>
            <person name="Bogdanovic O."/>
            <person name="Lister R."/>
            <person name="Georgiou G."/>
            <person name="Paranjpe S.S."/>
            <person name="van Kruijsbergen I."/>
            <person name="Shu S."/>
            <person name="Carlson J."/>
            <person name="Kinoshita T."/>
            <person name="Ohta Y."/>
            <person name="Mawaribuchi S."/>
            <person name="Jenkins J."/>
            <person name="Grimwood J."/>
            <person name="Schmutz J."/>
            <person name="Mitros T."/>
            <person name="Mozaffari S.V."/>
            <person name="Suzuki Y."/>
            <person name="Haramoto Y."/>
            <person name="Yamamoto T.S."/>
            <person name="Takagi C."/>
            <person name="Heald R."/>
            <person name="Miller K."/>
            <person name="Haudenschild C."/>
            <person name="Kitzman J."/>
            <person name="Nakayama T."/>
            <person name="Izutsu Y."/>
            <person name="Robert J."/>
            <person name="Fortriede J."/>
            <person name="Burns K."/>
            <person name="Lotay V."/>
            <person name="Karimi K."/>
            <person name="Yasuoka Y."/>
            <person name="Dichmann D.S."/>
            <person name="Flajnik M.F."/>
            <person name="Houston D.W."/>
            <person name="Shendure J."/>
            <person name="DuPasquier L."/>
            <person name="Vize P.D."/>
            <person name="Zorn A.M."/>
            <person name="Ito M."/>
            <person name="Marcotte E.M."/>
            <person name="Wallingford J.B."/>
            <person name="Ito Y."/>
            <person name="Asashima M."/>
            <person name="Ueno N."/>
            <person name="Matsuda Y."/>
            <person name="Veenstra G.J."/>
            <person name="Fujiyama A."/>
            <person name="Harland R.M."/>
            <person name="Taira M."/>
            <person name="Rokhsar D.S."/>
        </authorList>
    </citation>
    <scope>NUCLEOTIDE SEQUENCE [LARGE SCALE GENOMIC DNA]</scope>
    <source>
        <strain evidence="2">J</strain>
    </source>
</reference>
<organism evidence="1 2">
    <name type="scientific">Xenopus laevis</name>
    <name type="common">African clawed frog</name>
    <dbReference type="NCBI Taxonomy" id="8355"/>
    <lineage>
        <taxon>Eukaryota</taxon>
        <taxon>Metazoa</taxon>
        <taxon>Chordata</taxon>
        <taxon>Craniata</taxon>
        <taxon>Vertebrata</taxon>
        <taxon>Euteleostomi</taxon>
        <taxon>Amphibia</taxon>
        <taxon>Batrachia</taxon>
        <taxon>Anura</taxon>
        <taxon>Pipoidea</taxon>
        <taxon>Pipidae</taxon>
        <taxon>Xenopodinae</taxon>
        <taxon>Xenopus</taxon>
        <taxon>Xenopus</taxon>
    </lineage>
</organism>
<name>A0A974I1Z1_XENLA</name>
<gene>
    <name evidence="1" type="ORF">XELAEV_18010637mg</name>
</gene>
<evidence type="ECO:0000313" key="1">
    <source>
        <dbReference type="EMBL" id="OCT98405.1"/>
    </source>
</evidence>
<sequence>MVNYLLPTTHRVSNCMDICLGFSIGILDKCHAMLHAEGNPLDGPHSYIFSPKSHIVFAIPKPDLYHSS</sequence>
<accession>A0A974I1Z1</accession>
<dbReference type="EMBL" id="CM004467">
    <property type="protein sequence ID" value="OCT98405.1"/>
    <property type="molecule type" value="Genomic_DNA"/>
</dbReference>
<proteinExistence type="predicted"/>